<evidence type="ECO:0000256" key="1">
    <source>
        <dbReference type="SAM" id="MobiDB-lite"/>
    </source>
</evidence>
<organism evidence="2 3">
    <name type="scientific">Trypanosoma theileri</name>
    <dbReference type="NCBI Taxonomy" id="67003"/>
    <lineage>
        <taxon>Eukaryota</taxon>
        <taxon>Discoba</taxon>
        <taxon>Euglenozoa</taxon>
        <taxon>Kinetoplastea</taxon>
        <taxon>Metakinetoplastina</taxon>
        <taxon>Trypanosomatida</taxon>
        <taxon>Trypanosomatidae</taxon>
        <taxon>Trypanosoma</taxon>
    </lineage>
</organism>
<feature type="compositionally biased region" description="Basic and acidic residues" evidence="1">
    <location>
        <begin position="299"/>
        <end position="310"/>
    </location>
</feature>
<reference evidence="2 3" key="1">
    <citation type="submission" date="2017-03" db="EMBL/GenBank/DDBJ databases">
        <title>An alternative strategy for trypanosome survival in the mammalian bloodstream revealed through genome and transcriptome analysis of the ubiquitous bovine parasite Trypanosoma (Megatrypanum) theileri.</title>
        <authorList>
            <person name="Kelly S."/>
            <person name="Ivens A."/>
            <person name="Mott A."/>
            <person name="O'Neill E."/>
            <person name="Emms D."/>
            <person name="Macleod O."/>
            <person name="Voorheis P."/>
            <person name="Matthews J."/>
            <person name="Matthews K."/>
            <person name="Carrington M."/>
        </authorList>
    </citation>
    <scope>NUCLEOTIDE SEQUENCE [LARGE SCALE GENOMIC DNA]</scope>
    <source>
        <strain evidence="2">Edinburgh</strain>
    </source>
</reference>
<dbReference type="Proteomes" id="UP000192257">
    <property type="component" value="Unassembled WGS sequence"/>
</dbReference>
<evidence type="ECO:0000313" key="2">
    <source>
        <dbReference type="EMBL" id="ORC90308.1"/>
    </source>
</evidence>
<feature type="region of interest" description="Disordered" evidence="1">
    <location>
        <begin position="299"/>
        <end position="318"/>
    </location>
</feature>
<dbReference type="EMBL" id="NBCO01000008">
    <property type="protein sequence ID" value="ORC90308.1"/>
    <property type="molecule type" value="Genomic_DNA"/>
</dbReference>
<comment type="caution">
    <text evidence="2">The sequence shown here is derived from an EMBL/GenBank/DDBJ whole genome shotgun (WGS) entry which is preliminary data.</text>
</comment>
<protein>
    <submittedName>
        <fullName evidence="2">Uncharacterized protein</fullName>
    </submittedName>
</protein>
<dbReference type="VEuPathDB" id="TriTrypDB:TM35_000081060"/>
<sequence length="318" mass="36897">MFQRLRLNVLSSTAARAEVPILTSSVALTEQKAGLRNLHQYPTARHKSLVKDRRRFARNWWLTAGNNYELVHEVGHEREATECLSEYSQDSNNDVYLFSTNKLSDLPPRDRLNAIVGMMRSRWKVKDGNRGYDKAKLLLQALECFSEMRLSGQIKNFDELSEPDQDTFLQYVEGCSRFAQACSHSHPNAVGIVLRAAQICEEIRCTEKRDEMIHVAEVVANRMDRAYAFNRPNDVLKPRPPSLSDNESKLSFKNFTELERRFRDKAPHVLEKRERPEFIRIHRDKRLYLNPMKEGSRELEMLRAPARPEVDLSTPTPL</sequence>
<evidence type="ECO:0000313" key="3">
    <source>
        <dbReference type="Proteomes" id="UP000192257"/>
    </source>
</evidence>
<dbReference type="OrthoDB" id="275703at2759"/>
<dbReference type="GeneID" id="39983751"/>
<proteinExistence type="predicted"/>
<gene>
    <name evidence="2" type="ORF">TM35_000081060</name>
</gene>
<accession>A0A1X0P0I2</accession>
<dbReference type="AlphaFoldDB" id="A0A1X0P0I2"/>
<keyword evidence="3" id="KW-1185">Reference proteome</keyword>
<dbReference type="RefSeq" id="XP_028884374.1">
    <property type="nucleotide sequence ID" value="XM_029023971.1"/>
</dbReference>
<dbReference type="STRING" id="67003.A0A1X0P0I2"/>
<name>A0A1X0P0I2_9TRYP</name>